<dbReference type="InterPro" id="IPR050469">
    <property type="entry name" value="Diguanylate_Cyclase"/>
</dbReference>
<feature type="domain" description="GGDEF" evidence="2">
    <location>
        <begin position="383"/>
        <end position="515"/>
    </location>
</feature>
<dbReference type="CDD" id="cd01949">
    <property type="entry name" value="GGDEF"/>
    <property type="match status" value="1"/>
</dbReference>
<dbReference type="RefSeq" id="WP_154076913.1">
    <property type="nucleotide sequence ID" value="NZ_CP045929.1"/>
</dbReference>
<dbReference type="GO" id="GO:1902201">
    <property type="term" value="P:negative regulation of bacterial-type flagellum-dependent cell motility"/>
    <property type="evidence" value="ECO:0007669"/>
    <property type="project" value="TreeGrafter"/>
</dbReference>
<evidence type="ECO:0000256" key="1">
    <source>
        <dbReference type="SAM" id="MobiDB-lite"/>
    </source>
</evidence>
<dbReference type="PANTHER" id="PTHR45138">
    <property type="entry name" value="REGULATORY COMPONENTS OF SENSORY TRANSDUCTION SYSTEM"/>
    <property type="match status" value="1"/>
</dbReference>
<sequence>MTPLHQEFERDEDAFGEARRLFSVGDHEGVVHFASRLADRAVDPHTGARALVMVIAALLNLGRHDECPPHLDRAFALIDGLKAPTVRGDLYALAGTIPSQESMDRAVRHLVQSSRELNQVETPTVEAANAWHNLAVAYSYIGFHGHALETAEQAYRCARGAGLGPGDHALPEIGVRRALSLDQLGDSDGCIAALREVLTAWPRRFPISELWSIERLYYDYAQVRLALLTGSVEDHSAATAALPTGFADLHGWEGQDLRLLGEACVAILNGRPRDALDRLHGESVQEYTLGGAELDRVRALAHVAAGDHKSAMTADRSAVRTANKATPMLRARLLDGTNTQLDHDALQRVVAQCVTQAMTDPLTGLPNRRHFDRYVAELVARDATAVVGVVDVDGFKAVNTVHGHLAGDIVLQRLAGILASTIRGGDFVARYGGDEFVVVLPGVELADADGVRHRVEQAIAECNWGALVPGTPVSVTIGLARLTDMPSITEALEAADGQMLRQKQRACSCQTVSDPAHEVRPAASGHGDVAARQS</sequence>
<proteinExistence type="predicted"/>
<evidence type="ECO:0000259" key="2">
    <source>
        <dbReference type="PROSITE" id="PS50887"/>
    </source>
</evidence>
<dbReference type="GO" id="GO:0005886">
    <property type="term" value="C:plasma membrane"/>
    <property type="evidence" value="ECO:0007669"/>
    <property type="project" value="TreeGrafter"/>
</dbReference>
<protein>
    <submittedName>
        <fullName evidence="3">Diguanylate cyclase</fullName>
    </submittedName>
</protein>
<accession>A0A5Q3QFU0</accession>
<evidence type="ECO:0000313" key="4">
    <source>
        <dbReference type="Proteomes" id="UP000371041"/>
    </source>
</evidence>
<dbReference type="SMART" id="SM00267">
    <property type="entry name" value="GGDEF"/>
    <property type="match status" value="1"/>
</dbReference>
<dbReference type="PROSITE" id="PS50887">
    <property type="entry name" value="GGDEF"/>
    <property type="match status" value="1"/>
</dbReference>
<dbReference type="AlphaFoldDB" id="A0A5Q3QFU0"/>
<name>A0A5Q3QFU0_9PSEU</name>
<dbReference type="Gene3D" id="3.30.70.270">
    <property type="match status" value="1"/>
</dbReference>
<feature type="region of interest" description="Disordered" evidence="1">
    <location>
        <begin position="512"/>
        <end position="534"/>
    </location>
</feature>
<dbReference type="KEGG" id="sace:GIY23_13085"/>
<dbReference type="InterPro" id="IPR029787">
    <property type="entry name" value="Nucleotide_cyclase"/>
</dbReference>
<dbReference type="SUPFAM" id="SSF55073">
    <property type="entry name" value="Nucleotide cyclase"/>
    <property type="match status" value="1"/>
</dbReference>
<dbReference type="NCBIfam" id="TIGR00254">
    <property type="entry name" value="GGDEF"/>
    <property type="match status" value="1"/>
</dbReference>
<dbReference type="EMBL" id="CP045929">
    <property type="protein sequence ID" value="QGK70329.1"/>
    <property type="molecule type" value="Genomic_DNA"/>
</dbReference>
<dbReference type="SUPFAM" id="SSF48452">
    <property type="entry name" value="TPR-like"/>
    <property type="match status" value="1"/>
</dbReference>
<dbReference type="Proteomes" id="UP000371041">
    <property type="component" value="Chromosome"/>
</dbReference>
<keyword evidence="4" id="KW-1185">Reference proteome</keyword>
<reference evidence="4" key="1">
    <citation type="submission" date="2019-11" db="EMBL/GenBank/DDBJ databases">
        <title>The complete genome sequence of Saccharopolyspora sp. E2A.</title>
        <authorList>
            <person name="Zhang G."/>
        </authorList>
    </citation>
    <scope>NUCLEOTIDE SEQUENCE [LARGE SCALE GENOMIC DNA]</scope>
    <source>
        <strain evidence="4">E2A</strain>
    </source>
</reference>
<dbReference type="Pfam" id="PF00990">
    <property type="entry name" value="GGDEF"/>
    <property type="match status" value="1"/>
</dbReference>
<organism evidence="3 4">
    <name type="scientific">Allosaccharopolyspora coralli</name>
    <dbReference type="NCBI Taxonomy" id="2665642"/>
    <lineage>
        <taxon>Bacteria</taxon>
        <taxon>Bacillati</taxon>
        <taxon>Actinomycetota</taxon>
        <taxon>Actinomycetes</taxon>
        <taxon>Pseudonocardiales</taxon>
        <taxon>Pseudonocardiaceae</taxon>
        <taxon>Allosaccharopolyspora</taxon>
    </lineage>
</organism>
<dbReference type="InterPro" id="IPR043128">
    <property type="entry name" value="Rev_trsase/Diguanyl_cyclase"/>
</dbReference>
<dbReference type="GO" id="GO:0052621">
    <property type="term" value="F:diguanylate cyclase activity"/>
    <property type="evidence" value="ECO:0007669"/>
    <property type="project" value="TreeGrafter"/>
</dbReference>
<gene>
    <name evidence="3" type="ORF">GIY23_13085</name>
</gene>
<evidence type="ECO:0000313" key="3">
    <source>
        <dbReference type="EMBL" id="QGK70329.1"/>
    </source>
</evidence>
<dbReference type="InterPro" id="IPR011990">
    <property type="entry name" value="TPR-like_helical_dom_sf"/>
</dbReference>
<dbReference type="PANTHER" id="PTHR45138:SF9">
    <property type="entry name" value="DIGUANYLATE CYCLASE DGCM-RELATED"/>
    <property type="match status" value="1"/>
</dbReference>
<dbReference type="GO" id="GO:0043709">
    <property type="term" value="P:cell adhesion involved in single-species biofilm formation"/>
    <property type="evidence" value="ECO:0007669"/>
    <property type="project" value="TreeGrafter"/>
</dbReference>
<dbReference type="Gene3D" id="1.25.40.10">
    <property type="entry name" value="Tetratricopeptide repeat domain"/>
    <property type="match status" value="1"/>
</dbReference>
<dbReference type="InterPro" id="IPR000160">
    <property type="entry name" value="GGDEF_dom"/>
</dbReference>